<accession>A0A7I9Y2D7</accession>
<organism evidence="2 3">
    <name type="scientific">Mycobacterium botniense</name>
    <dbReference type="NCBI Taxonomy" id="84962"/>
    <lineage>
        <taxon>Bacteria</taxon>
        <taxon>Bacillati</taxon>
        <taxon>Actinomycetota</taxon>
        <taxon>Actinomycetes</taxon>
        <taxon>Mycobacteriales</taxon>
        <taxon>Mycobacteriaceae</taxon>
        <taxon>Mycobacterium</taxon>
    </lineage>
</organism>
<dbReference type="PROSITE" id="PS51318">
    <property type="entry name" value="TAT"/>
    <property type="match status" value="1"/>
</dbReference>
<gene>
    <name evidence="2" type="ORF">MBOT_36010</name>
</gene>
<comment type="caution">
    <text evidence="2">The sequence shown here is derived from an EMBL/GenBank/DDBJ whole genome shotgun (WGS) entry which is preliminary data.</text>
</comment>
<keyword evidence="3" id="KW-1185">Reference proteome</keyword>
<proteinExistence type="predicted"/>
<feature type="region of interest" description="Disordered" evidence="1">
    <location>
        <begin position="1"/>
        <end position="21"/>
    </location>
</feature>
<reference evidence="2 3" key="1">
    <citation type="journal article" date="2019" name="Emerg. Microbes Infect.">
        <title>Comprehensive subspecies identification of 175 nontuberculous mycobacteria species based on 7547 genomic profiles.</title>
        <authorList>
            <person name="Matsumoto Y."/>
            <person name="Kinjo T."/>
            <person name="Motooka D."/>
            <person name="Nabeya D."/>
            <person name="Jung N."/>
            <person name="Uechi K."/>
            <person name="Horii T."/>
            <person name="Iida T."/>
            <person name="Fujita J."/>
            <person name="Nakamura S."/>
        </authorList>
    </citation>
    <scope>NUCLEOTIDE SEQUENCE [LARGE SCALE GENOMIC DNA]</scope>
    <source>
        <strain evidence="2 3">JCM 17322</strain>
    </source>
</reference>
<evidence type="ECO:0000313" key="2">
    <source>
        <dbReference type="EMBL" id="GFG76236.1"/>
    </source>
</evidence>
<dbReference type="RefSeq" id="WP_163759407.1">
    <property type="nucleotide sequence ID" value="NZ_BLKW01000004.1"/>
</dbReference>
<evidence type="ECO:0008006" key="4">
    <source>
        <dbReference type="Google" id="ProtNLM"/>
    </source>
</evidence>
<dbReference type="Proteomes" id="UP000465361">
    <property type="component" value="Unassembled WGS sequence"/>
</dbReference>
<dbReference type="InterPro" id="IPR006311">
    <property type="entry name" value="TAT_signal"/>
</dbReference>
<name>A0A7I9Y2D7_9MYCO</name>
<dbReference type="EMBL" id="BLKW01000004">
    <property type="protein sequence ID" value="GFG76236.1"/>
    <property type="molecule type" value="Genomic_DNA"/>
</dbReference>
<dbReference type="AlphaFoldDB" id="A0A7I9Y2D7"/>
<evidence type="ECO:0000313" key="3">
    <source>
        <dbReference type="Proteomes" id="UP000465361"/>
    </source>
</evidence>
<protein>
    <recommendedName>
        <fullName evidence="4">PE-PGRS family protein</fullName>
    </recommendedName>
</protein>
<sequence length="352" mass="35227">MTHTSPATAVSDVTDAPRTGTRRRSLMVAGAAITGAGLIASCPLTPGVAGVPYRAIELTSSAVADLGALGSDASTAVQGIVADLAGAGALPGAVSTSYPWVKTPLDVISTSFSNVSETAQRFLADPFPVINQLIANQVAYADTVVTSLAAGGSSLADFVTGSESTDLLPSLTALVEALASGNFSEVGPAFTNIFDGFLINPGEALVNGGVFDIPIDMTYHLYQVVDTLLGPSNAGLLSITGGVLGSFEAGFIQAAEAADIAATAFSAGQPLEALYDAVNIPSSALYGLLNGIDDSVNNIYFAGLLTPADSFSVSGGLLANLVTILPAAIAADLAATPVVNAMSMALDLLAGL</sequence>
<evidence type="ECO:0000256" key="1">
    <source>
        <dbReference type="SAM" id="MobiDB-lite"/>
    </source>
</evidence>